<dbReference type="EMBL" id="MJBS01000096">
    <property type="protein sequence ID" value="OHE94674.1"/>
    <property type="molecule type" value="Genomic_DNA"/>
</dbReference>
<dbReference type="GeneID" id="34563214"/>
<protein>
    <submittedName>
        <fullName evidence="1">Steroid monooxygenase</fullName>
    </submittedName>
</protein>
<dbReference type="RefSeq" id="XP_022471836.1">
    <property type="nucleotide sequence ID" value="XM_022621704.1"/>
</dbReference>
<comment type="caution">
    <text evidence="1">The sequence shown here is derived from an EMBL/GenBank/DDBJ whole genome shotgun (WGS) entry which is preliminary data.</text>
</comment>
<keyword evidence="1" id="KW-0503">Monooxygenase</keyword>
<accession>A0A1G4AZV9</accession>
<dbReference type="AlphaFoldDB" id="A0A1G4AZV9"/>
<name>A0A1G4AZV9_9PEZI</name>
<gene>
    <name evidence="1" type="ORF">CORC01_10075</name>
</gene>
<keyword evidence="1" id="KW-0560">Oxidoreductase</keyword>
<dbReference type="GO" id="GO:0004497">
    <property type="term" value="F:monooxygenase activity"/>
    <property type="evidence" value="ECO:0007669"/>
    <property type="project" value="UniProtKB-KW"/>
</dbReference>
<evidence type="ECO:0000313" key="2">
    <source>
        <dbReference type="Proteomes" id="UP000176998"/>
    </source>
</evidence>
<dbReference type="OrthoDB" id="74360at2759"/>
<keyword evidence="2" id="KW-1185">Reference proteome</keyword>
<proteinExistence type="predicted"/>
<organism evidence="1 2">
    <name type="scientific">Colletotrichum orchidophilum</name>
    <dbReference type="NCBI Taxonomy" id="1209926"/>
    <lineage>
        <taxon>Eukaryota</taxon>
        <taxon>Fungi</taxon>
        <taxon>Dikarya</taxon>
        <taxon>Ascomycota</taxon>
        <taxon>Pezizomycotina</taxon>
        <taxon>Sordariomycetes</taxon>
        <taxon>Hypocreomycetidae</taxon>
        <taxon>Glomerellales</taxon>
        <taxon>Glomerellaceae</taxon>
        <taxon>Colletotrichum</taxon>
    </lineage>
</organism>
<sequence length="126" mass="14562">MGWKLASRPDLQDLIIPKDFAVGYRRPTPGNGDLDALCEYNEAVNDFAAHQNKFLPLTFFKTIATPLWEDYDLKHTTSNRFGYWSNEFAQREQNVGDSAWYLGLLDGVDEQPALPYKDFEEVLFHK</sequence>
<dbReference type="Proteomes" id="UP000176998">
    <property type="component" value="Unassembled WGS sequence"/>
</dbReference>
<reference evidence="1 2" key="1">
    <citation type="submission" date="2016-09" db="EMBL/GenBank/DDBJ databases">
        <authorList>
            <person name="Capua I."/>
            <person name="De Benedictis P."/>
            <person name="Joannis T."/>
            <person name="Lombin L.H."/>
            <person name="Cattoli G."/>
        </authorList>
    </citation>
    <scope>NUCLEOTIDE SEQUENCE [LARGE SCALE GENOMIC DNA]</scope>
    <source>
        <strain evidence="1 2">IMI 309357</strain>
    </source>
</reference>
<evidence type="ECO:0000313" key="1">
    <source>
        <dbReference type="EMBL" id="OHE94674.1"/>
    </source>
</evidence>